<dbReference type="EMBL" id="JZWI01000007">
    <property type="protein sequence ID" value="KLN57404.1"/>
    <property type="molecule type" value="Genomic_DNA"/>
</dbReference>
<feature type="region of interest" description="Disordered" evidence="2">
    <location>
        <begin position="39"/>
        <end position="60"/>
    </location>
</feature>
<dbReference type="Proteomes" id="UP000035170">
    <property type="component" value="Unassembled WGS sequence"/>
</dbReference>
<dbReference type="Gene3D" id="1.10.287.470">
    <property type="entry name" value="Helix hairpin bin"/>
    <property type="match status" value="1"/>
</dbReference>
<gene>
    <name evidence="3" type="ORF">VPARA_14840</name>
</gene>
<sequence>MKPFLPFHPCRSARGGRGVFVGLAVVLNLAMSGSVLASPGAHGPNGEHLDAPSGGNTSGLARLADGSVQVPMLAQRRMAIRTVIAYESEANATVELPGHVVMDPNAGGRVQPVHGGRVVPGPAGLPVAGQAVRRGEVLAYVQHHAEPYALASQQSLLAELRSNRELAAQRVQRLQSLEGTVPRKDIEAAHAELRSLSAREKSIGASLASREALVAPVAGVIARADAVAGQIVEARDVLFEVIDPARVLVEATTADPALPARVGDASLRGVSDVRLKLLGAARSLRDGVLPLTFRARPEKAGAAMPLAVGQPVTVVASLSERTKGFVLPAQAVVRNSANEPIVWIKSGAERYIPQPVQYRALDASTVVVTQGLGTDNRVVVQGAPLIAQIR</sequence>
<dbReference type="Gene3D" id="2.40.30.170">
    <property type="match status" value="1"/>
</dbReference>
<dbReference type="PATRIC" id="fig|34073.19.peg.1512"/>
<keyword evidence="1" id="KW-0813">Transport</keyword>
<dbReference type="PANTHER" id="PTHR30097">
    <property type="entry name" value="CATION EFFLUX SYSTEM PROTEIN CUSB"/>
    <property type="match status" value="1"/>
</dbReference>
<organism evidence="3 4">
    <name type="scientific">Variovorax paradoxus</name>
    <dbReference type="NCBI Taxonomy" id="34073"/>
    <lineage>
        <taxon>Bacteria</taxon>
        <taxon>Pseudomonadati</taxon>
        <taxon>Pseudomonadota</taxon>
        <taxon>Betaproteobacteria</taxon>
        <taxon>Burkholderiales</taxon>
        <taxon>Comamonadaceae</taxon>
        <taxon>Variovorax</taxon>
    </lineage>
</organism>
<dbReference type="AlphaFoldDB" id="A0A0H2M4X8"/>
<keyword evidence="4" id="KW-1185">Reference proteome</keyword>
<dbReference type="PANTHER" id="PTHR30097:SF4">
    <property type="entry name" value="SLR6042 PROTEIN"/>
    <property type="match status" value="1"/>
</dbReference>
<dbReference type="Gene3D" id="2.40.50.100">
    <property type="match status" value="1"/>
</dbReference>
<comment type="caution">
    <text evidence="3">The sequence shown here is derived from an EMBL/GenBank/DDBJ whole genome shotgun (WGS) entry which is preliminary data.</text>
</comment>
<evidence type="ECO:0000256" key="2">
    <source>
        <dbReference type="SAM" id="MobiDB-lite"/>
    </source>
</evidence>
<protein>
    <submittedName>
        <fullName evidence="3">Uncharacterized protein</fullName>
    </submittedName>
</protein>
<reference evidence="3 4" key="1">
    <citation type="submission" date="2015-03" db="EMBL/GenBank/DDBJ databases">
        <title>Genome sequence of Variovorax paradoxus TBEA6.</title>
        <authorList>
            <person name="Poehlein A."/>
            <person name="Schuldes J."/>
            <person name="Wuebbeler J.H."/>
            <person name="Hiessl S."/>
            <person name="Steinbuechel A."/>
            <person name="Daniel R."/>
        </authorList>
    </citation>
    <scope>NUCLEOTIDE SEQUENCE [LARGE SCALE GENOMIC DNA]</scope>
    <source>
        <strain evidence="3 4">TBEA6</strain>
    </source>
</reference>
<dbReference type="Gene3D" id="2.40.420.20">
    <property type="match status" value="1"/>
</dbReference>
<name>A0A0H2M4X8_VARPD</name>
<proteinExistence type="predicted"/>
<dbReference type="GO" id="GO:0015679">
    <property type="term" value="P:plasma membrane copper ion transport"/>
    <property type="evidence" value="ECO:0007669"/>
    <property type="project" value="TreeGrafter"/>
</dbReference>
<dbReference type="SUPFAM" id="SSF111369">
    <property type="entry name" value="HlyD-like secretion proteins"/>
    <property type="match status" value="1"/>
</dbReference>
<accession>A0A0H2M4X8</accession>
<dbReference type="InterPro" id="IPR051909">
    <property type="entry name" value="MFP_Cation_Efflux"/>
</dbReference>
<evidence type="ECO:0000256" key="1">
    <source>
        <dbReference type="ARBA" id="ARBA00022448"/>
    </source>
</evidence>
<dbReference type="GO" id="GO:0030313">
    <property type="term" value="C:cell envelope"/>
    <property type="evidence" value="ECO:0007669"/>
    <property type="project" value="TreeGrafter"/>
</dbReference>
<dbReference type="GO" id="GO:0060003">
    <property type="term" value="P:copper ion export"/>
    <property type="evidence" value="ECO:0007669"/>
    <property type="project" value="TreeGrafter"/>
</dbReference>
<evidence type="ECO:0000313" key="4">
    <source>
        <dbReference type="Proteomes" id="UP000035170"/>
    </source>
</evidence>
<evidence type="ECO:0000313" key="3">
    <source>
        <dbReference type="EMBL" id="KLN57404.1"/>
    </source>
</evidence>